<organism evidence="1 2">
    <name type="scientific">Corynebacterium doosanense CAU 212 = DSM 45436</name>
    <dbReference type="NCBI Taxonomy" id="558173"/>
    <lineage>
        <taxon>Bacteria</taxon>
        <taxon>Bacillati</taxon>
        <taxon>Actinomycetota</taxon>
        <taxon>Actinomycetes</taxon>
        <taxon>Mycobacteriales</taxon>
        <taxon>Corynebacteriaceae</taxon>
        <taxon>Corynebacterium</taxon>
    </lineage>
</organism>
<sequence length="109" mass="12602">MANYCVKGNDLRARETRYCTEVLVDRTWHRGSSEDELGHDERLKYVASSTETRRKFDECFRRHRAELERGGRDVDKRKVPAQGVLTLLDAGKGRESGRLRIPAARLERA</sequence>
<dbReference type="AlphaFoldDB" id="A0A097IED2"/>
<name>A0A097IED2_9CORY</name>
<reference evidence="1 2" key="1">
    <citation type="submission" date="2013-09" db="EMBL/GenBank/DDBJ databases">
        <title>Complete genome sequence of Corynebacterium doosanense CAU 212(T) (=DSM 45436(T)), isolated from activated sludge.</title>
        <authorList>
            <person name="Schaffert L."/>
            <person name="Albersmeier A."/>
            <person name="Kalinowski J."/>
            <person name="Ruckert C."/>
        </authorList>
    </citation>
    <scope>NUCLEOTIDE SEQUENCE [LARGE SCALE GENOMIC DNA]</scope>
    <source>
        <strain evidence="1 2">CAU 212</strain>
    </source>
</reference>
<gene>
    <name evidence="1" type="ORF">CDOO_03935</name>
</gene>
<dbReference type="InterPro" id="IPR052552">
    <property type="entry name" value="YeaO-like"/>
</dbReference>
<dbReference type="RefSeq" id="WP_155861390.1">
    <property type="nucleotide sequence ID" value="NZ_AQUX01000016.1"/>
</dbReference>
<dbReference type="OrthoDB" id="9790745at2"/>
<accession>A0A097IED2</accession>
<protein>
    <submittedName>
        <fullName evidence="1">MarR family transcriptional regulator</fullName>
    </submittedName>
</protein>
<dbReference type="KEGG" id="cdo:CDOO_03935"/>
<dbReference type="Proteomes" id="UP000029914">
    <property type="component" value="Chromosome"/>
</dbReference>
<dbReference type="HOGENOM" id="CLU_2179397_0_0_11"/>
<evidence type="ECO:0000313" key="2">
    <source>
        <dbReference type="Proteomes" id="UP000029914"/>
    </source>
</evidence>
<dbReference type="EMBL" id="CP006764">
    <property type="protein sequence ID" value="AIT60493.1"/>
    <property type="molecule type" value="Genomic_DNA"/>
</dbReference>
<dbReference type="STRING" id="558173.CDOO_03935"/>
<keyword evidence="2" id="KW-1185">Reference proteome</keyword>
<dbReference type="Pfam" id="PF22752">
    <property type="entry name" value="DUF488-N3i"/>
    <property type="match status" value="1"/>
</dbReference>
<evidence type="ECO:0000313" key="1">
    <source>
        <dbReference type="EMBL" id="AIT60493.1"/>
    </source>
</evidence>
<proteinExistence type="predicted"/>